<name>A0ABM9P5F9_9FLAO</name>
<evidence type="ECO:0000313" key="2">
    <source>
        <dbReference type="EMBL" id="CAL2093295.1"/>
    </source>
</evidence>
<feature type="domain" description="DUF6046" evidence="1">
    <location>
        <begin position="74"/>
        <end position="189"/>
    </location>
</feature>
<proteinExistence type="predicted"/>
<dbReference type="Pfam" id="PF19512">
    <property type="entry name" value="DUF6046"/>
    <property type="match status" value="1"/>
</dbReference>
<protein>
    <recommendedName>
        <fullName evidence="1">DUF6046 domain-containing protein</fullName>
    </recommendedName>
</protein>
<evidence type="ECO:0000313" key="3">
    <source>
        <dbReference type="Proteomes" id="UP001497416"/>
    </source>
</evidence>
<keyword evidence="3" id="KW-1185">Reference proteome</keyword>
<dbReference type="Proteomes" id="UP001497416">
    <property type="component" value="Unassembled WGS sequence"/>
</dbReference>
<evidence type="ECO:0000259" key="1">
    <source>
        <dbReference type="Pfam" id="PF19512"/>
    </source>
</evidence>
<organism evidence="2 3">
    <name type="scientific">Tenacibaculum platacis</name>
    <dbReference type="NCBI Taxonomy" id="3137852"/>
    <lineage>
        <taxon>Bacteria</taxon>
        <taxon>Pseudomonadati</taxon>
        <taxon>Bacteroidota</taxon>
        <taxon>Flavobacteriia</taxon>
        <taxon>Flavobacteriales</taxon>
        <taxon>Flavobacteriaceae</taxon>
        <taxon>Tenacibaculum</taxon>
    </lineage>
</organism>
<dbReference type="RefSeq" id="WP_348713585.1">
    <property type="nucleotide sequence ID" value="NZ_CAXIXW010000011.1"/>
</dbReference>
<dbReference type="InterPro" id="IPR046109">
    <property type="entry name" value="DUF6046"/>
</dbReference>
<accession>A0ABM9P5F9</accession>
<gene>
    <name evidence="2" type="ORF">T190607A01A_50176</name>
</gene>
<sequence length="191" mass="21316">MAFNIKLKDALNQYETLIDFAAQEVVDLGVTEFKDFIIDKKGGEFNLPVFAPLIFEPLIKKGLTLPPLRIDAVNISTSRSKTIVKTAIEGRDHTVKEHISNGDFNISVEGLIANEGGSKEYPKGKLFLLKQFLHAPYALRVTHAILNRLGVYEIVIDNYSIPSIDGVKNIQKFSFQATSDEPIELIIRDNA</sequence>
<comment type="caution">
    <text evidence="2">The sequence shown here is derived from an EMBL/GenBank/DDBJ whole genome shotgun (WGS) entry which is preliminary data.</text>
</comment>
<dbReference type="EMBL" id="CAXIXY010000007">
    <property type="protein sequence ID" value="CAL2093295.1"/>
    <property type="molecule type" value="Genomic_DNA"/>
</dbReference>
<reference evidence="2 3" key="1">
    <citation type="submission" date="2024-05" db="EMBL/GenBank/DDBJ databases">
        <authorList>
            <person name="Duchaud E."/>
        </authorList>
    </citation>
    <scope>NUCLEOTIDE SEQUENCE [LARGE SCALE GENOMIC DNA]</scope>
    <source>
        <strain evidence="2">Ena-SAMPLE-TAB-13-05-2024-13:56:06:370-140302</strain>
    </source>
</reference>